<proteinExistence type="predicted"/>
<dbReference type="SUPFAM" id="SSF53335">
    <property type="entry name" value="S-adenosyl-L-methionine-dependent methyltransferases"/>
    <property type="match status" value="1"/>
</dbReference>
<protein>
    <recommendedName>
        <fullName evidence="1">Methyltransferase type 11 domain-containing protein</fullName>
    </recommendedName>
</protein>
<dbReference type="eggNOG" id="ENOG502QPQG">
    <property type="taxonomic scope" value="Eukaryota"/>
</dbReference>
<dbReference type="InterPro" id="IPR013216">
    <property type="entry name" value="Methyltransf_11"/>
</dbReference>
<dbReference type="GO" id="GO:0008757">
    <property type="term" value="F:S-adenosylmethionine-dependent methyltransferase activity"/>
    <property type="evidence" value="ECO:0007669"/>
    <property type="project" value="InterPro"/>
</dbReference>
<feature type="domain" description="Methyltransferase type 11" evidence="1">
    <location>
        <begin position="195"/>
        <end position="304"/>
    </location>
</feature>
<dbReference type="Pfam" id="PF08241">
    <property type="entry name" value="Methyltransf_11"/>
    <property type="match status" value="1"/>
</dbReference>
<dbReference type="OMA" id="DFECDIR"/>
<dbReference type="EMBL" id="CP001323">
    <property type="protein sequence ID" value="ACO61279.1"/>
    <property type="molecule type" value="Genomic_DNA"/>
</dbReference>
<dbReference type="PANTHER" id="PTHR43591">
    <property type="entry name" value="METHYLTRANSFERASE"/>
    <property type="match status" value="1"/>
</dbReference>
<dbReference type="GeneID" id="8240732"/>
<sequence>MTTTAVTVALAPAAPRVAATRRHRQPAPNRRARAGVVAKAVEIEPDGVLDDMPEGAPSPPAPEPIAARTVSRAPLACPVSLQALDDAGYSPRNGLRYGKTDGIWDLTIGAATNARSSEPVSLQDLARSFLPPELRGLIPTSSYLGTSTFETPQVAFAYERGWRDSFARAGFPGPDEEFRLAQAKLLPFAAGKCVVDASCGSGLFTRRFVKSGDYGCVVALDFSDAMLRQARTFATEEGLVDGKNEATLTNQEDLLFVRADIARIPMTSDSVGGVHAGAAIHCWPQPREAVAEICRVLEPGGSFCGTTFLTPQLPFADDETQQRVDAAMRELQAAVVGRAGGARGFRQWNKKDLRDLCVECGLVDFECDIRGGFIFFSARKPAPVA</sequence>
<organism evidence="2 3">
    <name type="scientific">Micromonas commoda (strain RCC299 / NOUM17 / CCMP2709)</name>
    <name type="common">Picoplanktonic green alga</name>
    <dbReference type="NCBI Taxonomy" id="296587"/>
    <lineage>
        <taxon>Eukaryota</taxon>
        <taxon>Viridiplantae</taxon>
        <taxon>Chlorophyta</taxon>
        <taxon>Mamiellophyceae</taxon>
        <taxon>Mamiellales</taxon>
        <taxon>Mamiellaceae</taxon>
        <taxon>Micromonas</taxon>
    </lineage>
</organism>
<accession>C1E0C8</accession>
<name>C1E0C8_MICCC</name>
<evidence type="ECO:0000259" key="1">
    <source>
        <dbReference type="Pfam" id="PF08241"/>
    </source>
</evidence>
<dbReference type="InParanoid" id="C1E0C8"/>
<reference evidence="2 3" key="1">
    <citation type="journal article" date="2009" name="Science">
        <title>Green evolution and dynamic adaptations revealed by genomes of the marine picoeukaryotes Micromonas.</title>
        <authorList>
            <person name="Worden A.Z."/>
            <person name="Lee J.H."/>
            <person name="Mock T."/>
            <person name="Rouze P."/>
            <person name="Simmons M.P."/>
            <person name="Aerts A.L."/>
            <person name="Allen A.E."/>
            <person name="Cuvelier M.L."/>
            <person name="Derelle E."/>
            <person name="Everett M.V."/>
            <person name="Foulon E."/>
            <person name="Grimwood J."/>
            <person name="Gundlach H."/>
            <person name="Henrissat B."/>
            <person name="Napoli C."/>
            <person name="McDonald S.M."/>
            <person name="Parker M.S."/>
            <person name="Rombauts S."/>
            <person name="Salamov A."/>
            <person name="Von Dassow P."/>
            <person name="Badger J.H."/>
            <person name="Coutinho P.M."/>
            <person name="Demir E."/>
            <person name="Dubchak I."/>
            <person name="Gentemann C."/>
            <person name="Eikrem W."/>
            <person name="Gready J.E."/>
            <person name="John U."/>
            <person name="Lanier W."/>
            <person name="Lindquist E.A."/>
            <person name="Lucas S."/>
            <person name="Mayer K.F."/>
            <person name="Moreau H."/>
            <person name="Not F."/>
            <person name="Otillar R."/>
            <person name="Panaud O."/>
            <person name="Pangilinan J."/>
            <person name="Paulsen I."/>
            <person name="Piegu B."/>
            <person name="Poliakov A."/>
            <person name="Robbens S."/>
            <person name="Schmutz J."/>
            <person name="Toulza E."/>
            <person name="Wyss T."/>
            <person name="Zelensky A."/>
            <person name="Zhou K."/>
            <person name="Armbrust E.V."/>
            <person name="Bhattacharya D."/>
            <person name="Goodenough U.W."/>
            <person name="Van de Peer Y."/>
            <person name="Grigoriev I.V."/>
        </authorList>
    </citation>
    <scope>NUCLEOTIDE SEQUENCE [LARGE SCALE GENOMIC DNA]</scope>
    <source>
        <strain evidence="3">RCC299 / NOUM17</strain>
    </source>
</reference>
<dbReference type="FunCoup" id="C1E0C8">
    <property type="interactions" value="247"/>
</dbReference>
<gene>
    <name evidence="2" type="ORF">MICPUN_56232</name>
</gene>
<dbReference type="RefSeq" id="XP_002500021.1">
    <property type="nucleotide sequence ID" value="XM_002499975.1"/>
</dbReference>
<dbReference type="InterPro" id="IPR029063">
    <property type="entry name" value="SAM-dependent_MTases_sf"/>
</dbReference>
<dbReference type="OrthoDB" id="10017101at2759"/>
<evidence type="ECO:0000313" key="2">
    <source>
        <dbReference type="EMBL" id="ACO61279.1"/>
    </source>
</evidence>
<evidence type="ECO:0000313" key="3">
    <source>
        <dbReference type="Proteomes" id="UP000002009"/>
    </source>
</evidence>
<dbReference type="Gene3D" id="3.40.50.150">
    <property type="entry name" value="Vaccinia Virus protein VP39"/>
    <property type="match status" value="1"/>
</dbReference>
<dbReference type="PANTHER" id="PTHR43591:SF99">
    <property type="entry name" value="OS06G0646000 PROTEIN"/>
    <property type="match status" value="1"/>
</dbReference>
<dbReference type="CDD" id="cd02440">
    <property type="entry name" value="AdoMet_MTases"/>
    <property type="match status" value="1"/>
</dbReference>
<dbReference type="KEGG" id="mis:MICPUN_56232"/>
<dbReference type="Proteomes" id="UP000002009">
    <property type="component" value="Chromosome 2"/>
</dbReference>
<keyword evidence="3" id="KW-1185">Reference proteome</keyword>
<dbReference type="AlphaFoldDB" id="C1E0C8"/>